<reference evidence="2" key="1">
    <citation type="submission" date="2020-04" db="EMBL/GenBank/DDBJ databases">
        <title>A desert anoxygenic phototrophic bacterium fixes CO2 using RubisCO under aerobic conditions.</title>
        <authorList>
            <person name="Tang K."/>
        </authorList>
    </citation>
    <scope>NUCLEOTIDE SEQUENCE [LARGE SCALE GENOMIC DNA]</scope>
    <source>
        <strain evidence="2">MIMtkB3</strain>
    </source>
</reference>
<dbReference type="InterPro" id="IPR011335">
    <property type="entry name" value="Restrct_endonuc-II-like"/>
</dbReference>
<evidence type="ECO:0000313" key="3">
    <source>
        <dbReference type="Proteomes" id="UP000501891"/>
    </source>
</evidence>
<sequence length="294" mass="33444">MAISPDQRQYRSRRLGSSDATRVMAGDWHQLWLEKTGRVEPDNLDFVPAVQIGIVTEALHPKFWERRTGLPCLPANGRSYAHSQHDWLVCHPDFLTWEAFPLDPFAKPDTLLEAKFCGSPKSDEELGEQYYWQVQHQMLVAGLDKAVLSILRPGSYSWLAIPYSAPDQARLMENLQAFWWHVENDIEPGDPLPVPAPDLDQMRIVDMGRHNEFASHAATLLTCREDWAAYRAAEAGLKALMPEDARIAFVAEGLYLSRSRDGRITLRFGRVSPQYTAKAEPWGDPMSDKEISWL</sequence>
<name>A0A858R6N5_9PROT</name>
<dbReference type="InterPro" id="IPR011604">
    <property type="entry name" value="PDDEXK-like_dom_sf"/>
</dbReference>
<evidence type="ECO:0000313" key="2">
    <source>
        <dbReference type="EMBL" id="QJE72853.1"/>
    </source>
</evidence>
<accession>A0A858R6N5</accession>
<proteinExistence type="predicted"/>
<organism evidence="2 3">
    <name type="scientific">Aerophototrophica crusticola</name>
    <dbReference type="NCBI Taxonomy" id="1709002"/>
    <lineage>
        <taxon>Bacteria</taxon>
        <taxon>Pseudomonadati</taxon>
        <taxon>Pseudomonadota</taxon>
        <taxon>Alphaproteobacteria</taxon>
        <taxon>Rhodospirillales</taxon>
        <taxon>Rhodospirillaceae</taxon>
        <taxon>Aerophototrophica</taxon>
    </lineage>
</organism>
<dbReference type="Pfam" id="PF09588">
    <property type="entry name" value="YqaJ"/>
    <property type="match status" value="1"/>
</dbReference>
<dbReference type="KEGG" id="acru:HHL28_06890"/>
<dbReference type="SUPFAM" id="SSF52980">
    <property type="entry name" value="Restriction endonuclease-like"/>
    <property type="match status" value="1"/>
</dbReference>
<feature type="domain" description="YqaJ viral recombinase" evidence="1">
    <location>
        <begin position="9"/>
        <end position="143"/>
    </location>
</feature>
<dbReference type="AlphaFoldDB" id="A0A858R6N5"/>
<keyword evidence="3" id="KW-1185">Reference proteome</keyword>
<dbReference type="Gene3D" id="3.90.320.10">
    <property type="match status" value="1"/>
</dbReference>
<dbReference type="InterPro" id="IPR019080">
    <property type="entry name" value="YqaJ_viral_recombinase"/>
</dbReference>
<dbReference type="EMBL" id="CP051775">
    <property type="protein sequence ID" value="QJE72853.1"/>
    <property type="molecule type" value="Genomic_DNA"/>
</dbReference>
<dbReference type="Proteomes" id="UP000501891">
    <property type="component" value="Chromosome"/>
</dbReference>
<protein>
    <submittedName>
        <fullName evidence="2">YqaJ viral recombinase family protein</fullName>
    </submittedName>
</protein>
<gene>
    <name evidence="2" type="ORF">HHL28_06890</name>
</gene>
<evidence type="ECO:0000259" key="1">
    <source>
        <dbReference type="Pfam" id="PF09588"/>
    </source>
</evidence>